<keyword evidence="2" id="KW-0472">Membrane</keyword>
<dbReference type="InterPro" id="IPR050344">
    <property type="entry name" value="Peptidase_M1_aminopeptidases"/>
</dbReference>
<dbReference type="GO" id="GO:0005615">
    <property type="term" value="C:extracellular space"/>
    <property type="evidence" value="ECO:0007669"/>
    <property type="project" value="TreeGrafter"/>
</dbReference>
<dbReference type="Pfam" id="PF17900">
    <property type="entry name" value="Peptidase_M1_N"/>
    <property type="match status" value="1"/>
</dbReference>
<keyword evidence="5" id="KW-1185">Reference proteome</keyword>
<dbReference type="GO" id="GO:0070006">
    <property type="term" value="F:metalloaminopeptidase activity"/>
    <property type="evidence" value="ECO:0007669"/>
    <property type="project" value="TreeGrafter"/>
</dbReference>
<dbReference type="GO" id="GO:0005737">
    <property type="term" value="C:cytoplasm"/>
    <property type="evidence" value="ECO:0007669"/>
    <property type="project" value="TreeGrafter"/>
</dbReference>
<keyword evidence="1" id="KW-0031">Aminopeptidase</keyword>
<dbReference type="InterPro" id="IPR001930">
    <property type="entry name" value="Peptidase_M1"/>
</dbReference>
<dbReference type="Proteomes" id="UP000663828">
    <property type="component" value="Unassembled WGS sequence"/>
</dbReference>
<feature type="domain" description="Aminopeptidase N-like N-terminal" evidence="3">
    <location>
        <begin position="91"/>
        <end position="277"/>
    </location>
</feature>
<dbReference type="GO" id="GO:0043171">
    <property type="term" value="P:peptide catabolic process"/>
    <property type="evidence" value="ECO:0007669"/>
    <property type="project" value="TreeGrafter"/>
</dbReference>
<comment type="caution">
    <text evidence="4">The sequence shown here is derived from an EMBL/GenBank/DDBJ whole genome shotgun (WGS) entry which is preliminary data.</text>
</comment>
<accession>A0A816FRM9</accession>
<dbReference type="GO" id="GO:0016020">
    <property type="term" value="C:membrane"/>
    <property type="evidence" value="ECO:0007669"/>
    <property type="project" value="TreeGrafter"/>
</dbReference>
<dbReference type="InterPro" id="IPR045357">
    <property type="entry name" value="Aminopeptidase_N-like_N"/>
</dbReference>
<evidence type="ECO:0000313" key="5">
    <source>
        <dbReference type="Proteomes" id="UP000663828"/>
    </source>
</evidence>
<dbReference type="EMBL" id="CAJNOR010011979">
    <property type="protein sequence ID" value="CAF1664923.1"/>
    <property type="molecule type" value="Genomic_DNA"/>
</dbReference>
<sequence length="291" mass="32826">MSKRYLEDSADESTSTSAYRISKKIFWPVLAGTAAIVIVLLVLTIYFGVNQKRSSNVDNEIRTTLTSTSFGTTTTTSSPPVVRIPTSLQQQLYQLTIEPNLDHESFTGKLFFTFKCIEPTNQLFLHLINLNLTTSSIKIVNSTSGSTPIFVSLVYDSYNEFAIMNFSSNFQLEYTYTISIVYTGVINRDLNGLYLSDYIDANGQDRVFMTSQMEPTHARRVLPCIDEPARKASFQISIQHDSTYTVWSNAEVERVDTLKDGQLVSHFHRTLNMSTFLLAMIMAPSSDFSCR</sequence>
<evidence type="ECO:0000313" key="4">
    <source>
        <dbReference type="EMBL" id="CAF1664923.1"/>
    </source>
</evidence>
<dbReference type="PANTHER" id="PTHR11533">
    <property type="entry name" value="PROTEASE M1 ZINC METALLOPROTEASE"/>
    <property type="match status" value="1"/>
</dbReference>
<keyword evidence="1" id="KW-0645">Protease</keyword>
<dbReference type="GO" id="GO:0042277">
    <property type="term" value="F:peptide binding"/>
    <property type="evidence" value="ECO:0007669"/>
    <property type="project" value="TreeGrafter"/>
</dbReference>
<dbReference type="GO" id="GO:0006508">
    <property type="term" value="P:proteolysis"/>
    <property type="evidence" value="ECO:0007669"/>
    <property type="project" value="InterPro"/>
</dbReference>
<dbReference type="PANTHER" id="PTHR11533:SF276">
    <property type="entry name" value="GLUTAMYL AMINOPEPTIDASE"/>
    <property type="match status" value="1"/>
</dbReference>
<reference evidence="4" key="1">
    <citation type="submission" date="2021-02" db="EMBL/GenBank/DDBJ databases">
        <authorList>
            <person name="Nowell W R."/>
        </authorList>
    </citation>
    <scope>NUCLEOTIDE SEQUENCE</scope>
</reference>
<name>A0A816FRM9_ADIRI</name>
<evidence type="ECO:0000256" key="2">
    <source>
        <dbReference type="SAM" id="Phobius"/>
    </source>
</evidence>
<evidence type="ECO:0000256" key="1">
    <source>
        <dbReference type="ARBA" id="ARBA00022438"/>
    </source>
</evidence>
<dbReference type="PRINTS" id="PR00756">
    <property type="entry name" value="ALADIPTASE"/>
</dbReference>
<dbReference type="InterPro" id="IPR042097">
    <property type="entry name" value="Aminopeptidase_N-like_N_sf"/>
</dbReference>
<dbReference type="AlphaFoldDB" id="A0A816FRM9"/>
<organism evidence="4 5">
    <name type="scientific">Adineta ricciae</name>
    <name type="common">Rotifer</name>
    <dbReference type="NCBI Taxonomy" id="249248"/>
    <lineage>
        <taxon>Eukaryota</taxon>
        <taxon>Metazoa</taxon>
        <taxon>Spiralia</taxon>
        <taxon>Gnathifera</taxon>
        <taxon>Rotifera</taxon>
        <taxon>Eurotatoria</taxon>
        <taxon>Bdelloidea</taxon>
        <taxon>Adinetida</taxon>
        <taxon>Adinetidae</taxon>
        <taxon>Adineta</taxon>
    </lineage>
</organism>
<proteinExistence type="predicted"/>
<dbReference type="SUPFAM" id="SSF63737">
    <property type="entry name" value="Leukotriene A4 hydrolase N-terminal domain"/>
    <property type="match status" value="1"/>
</dbReference>
<feature type="non-terminal residue" evidence="4">
    <location>
        <position position="1"/>
    </location>
</feature>
<keyword evidence="1" id="KW-0378">Hydrolase</keyword>
<keyword evidence="2" id="KW-0812">Transmembrane</keyword>
<feature type="transmembrane region" description="Helical" evidence="2">
    <location>
        <begin position="25"/>
        <end position="49"/>
    </location>
</feature>
<dbReference type="Gene3D" id="2.60.40.1730">
    <property type="entry name" value="tricorn interacting facor f3 domain"/>
    <property type="match status" value="1"/>
</dbReference>
<keyword evidence="2" id="KW-1133">Transmembrane helix</keyword>
<gene>
    <name evidence="4" type="ORF">XAT740_LOCUS57589</name>
</gene>
<evidence type="ECO:0000259" key="3">
    <source>
        <dbReference type="Pfam" id="PF17900"/>
    </source>
</evidence>
<protein>
    <recommendedName>
        <fullName evidence="3">Aminopeptidase N-like N-terminal domain-containing protein</fullName>
    </recommendedName>
</protein>
<dbReference type="GO" id="GO:0008270">
    <property type="term" value="F:zinc ion binding"/>
    <property type="evidence" value="ECO:0007669"/>
    <property type="project" value="TreeGrafter"/>
</dbReference>